<protein>
    <submittedName>
        <fullName evidence="1">Alpha,alpha-trehalose-phosphate synthase</fullName>
    </submittedName>
</protein>
<sequence length="79" mass="9471">MDGRSFANNFEDYCLSNRTQYLSENGETLNDHWSSRIRDCIYYLTPLWINAIRNDSENDFLFIQESVDMHYFITICTRS</sequence>
<evidence type="ECO:0000313" key="2">
    <source>
        <dbReference type="Proteomes" id="UP001558632"/>
    </source>
</evidence>
<reference evidence="1 2" key="1">
    <citation type="submission" date="2024-07" db="EMBL/GenBank/DDBJ databases">
        <title>Enhanced genomic and transcriptomic resources for Trichinella pseudospiralis and T. spiralis underpin the discovery of pronounced molecular differences between stages and species.</title>
        <authorList>
            <person name="Pasi K.K."/>
            <person name="La Rosa G."/>
            <person name="Gomez-Morales M.A."/>
            <person name="Tosini F."/>
            <person name="Sumanam S."/>
            <person name="Young N.D."/>
            <person name="Chang B.C."/>
            <person name="Robin G.B."/>
        </authorList>
    </citation>
    <scope>NUCLEOTIDE SEQUENCE [LARGE SCALE GENOMIC DNA]</scope>
    <source>
        <strain evidence="1">ISS534</strain>
    </source>
</reference>
<evidence type="ECO:0000313" key="1">
    <source>
        <dbReference type="EMBL" id="KAL1241610.1"/>
    </source>
</evidence>
<dbReference type="Proteomes" id="UP001558632">
    <property type="component" value="Unassembled WGS sequence"/>
</dbReference>
<organism evidence="1 2">
    <name type="scientific">Trichinella spiralis</name>
    <name type="common">Trichina worm</name>
    <dbReference type="NCBI Taxonomy" id="6334"/>
    <lineage>
        <taxon>Eukaryota</taxon>
        <taxon>Metazoa</taxon>
        <taxon>Ecdysozoa</taxon>
        <taxon>Nematoda</taxon>
        <taxon>Enoplea</taxon>
        <taxon>Dorylaimia</taxon>
        <taxon>Trichinellida</taxon>
        <taxon>Trichinellidae</taxon>
        <taxon>Trichinella</taxon>
    </lineage>
</organism>
<keyword evidence="2" id="KW-1185">Reference proteome</keyword>
<dbReference type="EMBL" id="JBEUSY010000251">
    <property type="protein sequence ID" value="KAL1241610.1"/>
    <property type="molecule type" value="Genomic_DNA"/>
</dbReference>
<gene>
    <name evidence="1" type="ORF">TSPI_10331</name>
</gene>
<name>A0ABR3KQH0_TRISP</name>
<accession>A0ABR3KQH0</accession>
<proteinExistence type="predicted"/>
<comment type="caution">
    <text evidence="1">The sequence shown here is derived from an EMBL/GenBank/DDBJ whole genome shotgun (WGS) entry which is preliminary data.</text>
</comment>